<reference evidence="1" key="1">
    <citation type="submission" date="2014-09" db="EMBL/GenBank/DDBJ databases">
        <authorList>
            <person name="Magalhaes I.L.F."/>
            <person name="Oliveira U."/>
            <person name="Santos F.R."/>
            <person name="Vidigal T.H.D.A."/>
            <person name="Brescovit A.D."/>
            <person name="Santos A.J."/>
        </authorList>
    </citation>
    <scope>NUCLEOTIDE SEQUENCE</scope>
    <source>
        <tissue evidence="1">Shoot tissue taken approximately 20 cm above the soil surface</tissue>
    </source>
</reference>
<sequence>MVLLGGQSTGHSLARRVGWSPTQVCRFSELALSSRTGCSRPVGLDRTFPPSQRVLCYGYLVTS</sequence>
<protein>
    <submittedName>
        <fullName evidence="1">Uncharacterized protein</fullName>
    </submittedName>
</protein>
<evidence type="ECO:0000313" key="1">
    <source>
        <dbReference type="EMBL" id="JAE30393.1"/>
    </source>
</evidence>
<name>A0A0A9HBU9_ARUDO</name>
<proteinExistence type="predicted"/>
<organism evidence="1">
    <name type="scientific">Arundo donax</name>
    <name type="common">Giant reed</name>
    <name type="synonym">Donax arundinaceus</name>
    <dbReference type="NCBI Taxonomy" id="35708"/>
    <lineage>
        <taxon>Eukaryota</taxon>
        <taxon>Viridiplantae</taxon>
        <taxon>Streptophyta</taxon>
        <taxon>Embryophyta</taxon>
        <taxon>Tracheophyta</taxon>
        <taxon>Spermatophyta</taxon>
        <taxon>Magnoliopsida</taxon>
        <taxon>Liliopsida</taxon>
        <taxon>Poales</taxon>
        <taxon>Poaceae</taxon>
        <taxon>PACMAD clade</taxon>
        <taxon>Arundinoideae</taxon>
        <taxon>Arundineae</taxon>
        <taxon>Arundo</taxon>
    </lineage>
</organism>
<dbReference type="AlphaFoldDB" id="A0A0A9HBU9"/>
<reference evidence="1" key="2">
    <citation type="journal article" date="2015" name="Data Brief">
        <title>Shoot transcriptome of the giant reed, Arundo donax.</title>
        <authorList>
            <person name="Barrero R.A."/>
            <person name="Guerrero F.D."/>
            <person name="Moolhuijzen P."/>
            <person name="Goolsby J.A."/>
            <person name="Tidwell J."/>
            <person name="Bellgard S.E."/>
            <person name="Bellgard M.I."/>
        </authorList>
    </citation>
    <scope>NUCLEOTIDE SEQUENCE</scope>
    <source>
        <tissue evidence="1">Shoot tissue taken approximately 20 cm above the soil surface</tissue>
    </source>
</reference>
<dbReference type="EMBL" id="GBRH01167503">
    <property type="protein sequence ID" value="JAE30393.1"/>
    <property type="molecule type" value="Transcribed_RNA"/>
</dbReference>
<accession>A0A0A9HBU9</accession>